<keyword evidence="2" id="KW-1185">Reference proteome</keyword>
<sequence>MKRIISDSLAELNKVNKQMKLMETVLLGAAKQAQLLIALDEIAKFMNENEQLRSLHEEQRVYALVGERDALRREQNKKNDGPAFHKGKDEIITQVMVEGAWPCLNLYRLARQVHQFKN</sequence>
<dbReference type="Proteomes" id="UP001056120">
    <property type="component" value="Linkage Group LG08"/>
</dbReference>
<proteinExistence type="predicted"/>
<reference evidence="2" key="1">
    <citation type="journal article" date="2022" name="Mol. Ecol. Resour.">
        <title>The genomes of chicory, endive, great burdock and yacon provide insights into Asteraceae palaeo-polyploidization history and plant inulin production.</title>
        <authorList>
            <person name="Fan W."/>
            <person name="Wang S."/>
            <person name="Wang H."/>
            <person name="Wang A."/>
            <person name="Jiang F."/>
            <person name="Liu H."/>
            <person name="Zhao H."/>
            <person name="Xu D."/>
            <person name="Zhang Y."/>
        </authorList>
    </citation>
    <scope>NUCLEOTIDE SEQUENCE [LARGE SCALE GENOMIC DNA]</scope>
    <source>
        <strain evidence="2">cv. Yunnan</strain>
    </source>
</reference>
<gene>
    <name evidence="1" type="ORF">L1987_23696</name>
</gene>
<dbReference type="EMBL" id="CM042025">
    <property type="protein sequence ID" value="KAI3807762.1"/>
    <property type="molecule type" value="Genomic_DNA"/>
</dbReference>
<reference evidence="1 2" key="2">
    <citation type="journal article" date="2022" name="Mol. Ecol. Resour.">
        <title>The genomes of chicory, endive, great burdock and yacon provide insights into Asteraceae paleo-polyploidization history and plant inulin production.</title>
        <authorList>
            <person name="Fan W."/>
            <person name="Wang S."/>
            <person name="Wang H."/>
            <person name="Wang A."/>
            <person name="Jiang F."/>
            <person name="Liu H."/>
            <person name="Zhao H."/>
            <person name="Xu D."/>
            <person name="Zhang Y."/>
        </authorList>
    </citation>
    <scope>NUCLEOTIDE SEQUENCE [LARGE SCALE GENOMIC DNA]</scope>
    <source>
        <strain evidence="2">cv. Yunnan</strain>
        <tissue evidence="1">Leaves</tissue>
    </source>
</reference>
<protein>
    <submittedName>
        <fullName evidence="1">Uncharacterized protein</fullName>
    </submittedName>
</protein>
<organism evidence="1 2">
    <name type="scientific">Smallanthus sonchifolius</name>
    <dbReference type="NCBI Taxonomy" id="185202"/>
    <lineage>
        <taxon>Eukaryota</taxon>
        <taxon>Viridiplantae</taxon>
        <taxon>Streptophyta</taxon>
        <taxon>Embryophyta</taxon>
        <taxon>Tracheophyta</taxon>
        <taxon>Spermatophyta</taxon>
        <taxon>Magnoliopsida</taxon>
        <taxon>eudicotyledons</taxon>
        <taxon>Gunneridae</taxon>
        <taxon>Pentapetalae</taxon>
        <taxon>asterids</taxon>
        <taxon>campanulids</taxon>
        <taxon>Asterales</taxon>
        <taxon>Asteraceae</taxon>
        <taxon>Asteroideae</taxon>
        <taxon>Heliantheae alliance</taxon>
        <taxon>Millerieae</taxon>
        <taxon>Smallanthus</taxon>
    </lineage>
</organism>
<accession>A0ACB9IL02</accession>
<name>A0ACB9IL02_9ASTR</name>
<comment type="caution">
    <text evidence="1">The sequence shown here is derived from an EMBL/GenBank/DDBJ whole genome shotgun (WGS) entry which is preliminary data.</text>
</comment>
<evidence type="ECO:0000313" key="1">
    <source>
        <dbReference type="EMBL" id="KAI3807762.1"/>
    </source>
</evidence>
<evidence type="ECO:0000313" key="2">
    <source>
        <dbReference type="Proteomes" id="UP001056120"/>
    </source>
</evidence>